<gene>
    <name evidence="13" type="ORF">P5673_028915</name>
</gene>
<accession>A0AAD9UUG6</accession>
<comment type="domain">
    <text evidence="10">The N-terminal domain has structural similarity with S-adenosyl-L-methionine-dependent methyltransferases, but does not bind S-adenosyl-L-methionine. It is required for correct assembly of the 2 Fe-S clusters.</text>
</comment>
<keyword evidence="8 10" id="KW-0411">Iron-sulfur</keyword>
<dbReference type="PANTHER" id="PTHR13273">
    <property type="entry name" value="ANAMORSIN"/>
    <property type="match status" value="1"/>
</dbReference>
<dbReference type="EMBL" id="JARQWQ010000111">
    <property type="protein sequence ID" value="KAK2550398.1"/>
    <property type="molecule type" value="Genomic_DNA"/>
</dbReference>
<evidence type="ECO:0000256" key="9">
    <source>
        <dbReference type="ARBA" id="ARBA00023128"/>
    </source>
</evidence>
<reference evidence="13" key="1">
    <citation type="journal article" date="2023" name="G3 (Bethesda)">
        <title>Whole genome assembly and annotation of the endangered Caribbean coral Acropora cervicornis.</title>
        <authorList>
            <person name="Selwyn J.D."/>
            <person name="Vollmer S.V."/>
        </authorList>
    </citation>
    <scope>NUCLEOTIDE SEQUENCE</scope>
    <source>
        <strain evidence="13">K2</strain>
    </source>
</reference>
<dbReference type="SUPFAM" id="SSF53335">
    <property type="entry name" value="S-adenosyl-L-methionine-dependent methyltransferases"/>
    <property type="match status" value="1"/>
</dbReference>
<dbReference type="GO" id="GO:0016226">
    <property type="term" value="P:iron-sulfur cluster assembly"/>
    <property type="evidence" value="ECO:0007669"/>
    <property type="project" value="UniProtKB-UniRule"/>
</dbReference>
<comment type="domain">
    <text evidence="10">The twin Cx2C motifs are involved in the recognition by the mitochondrial MIA40-ERV1 disulfide relay system. The formation of 2 disulfide bonds in the Cx2C motifs through dithiol/disulfide exchange reactions effectively traps the protein in the mitochondrial intermembrane space.</text>
</comment>
<evidence type="ECO:0000313" key="14">
    <source>
        <dbReference type="Proteomes" id="UP001249851"/>
    </source>
</evidence>
<dbReference type="HAMAP" id="MF_03115">
    <property type="entry name" value="Anamorsin"/>
    <property type="match status" value="1"/>
</dbReference>
<comment type="caution">
    <text evidence="13">The sequence shown here is derived from an EMBL/GenBank/DDBJ whole genome shotgun (WGS) entry which is preliminary data.</text>
</comment>
<evidence type="ECO:0000256" key="4">
    <source>
        <dbReference type="ARBA" id="ARBA00022490"/>
    </source>
</evidence>
<dbReference type="GO" id="GO:0046872">
    <property type="term" value="F:metal ion binding"/>
    <property type="evidence" value="ECO:0007669"/>
    <property type="project" value="UniProtKB-KW"/>
</dbReference>
<dbReference type="InterPro" id="IPR046408">
    <property type="entry name" value="CIAPIN1"/>
</dbReference>
<keyword evidence="3 10" id="KW-0004">4Fe-4S</keyword>
<sequence>MFKEVKEGQKVLLIWSGNAPAKHIEEIVHQLKSLTGTTGNVALEHEERLLLSSHPDSSFDVVFSGEVFPSFLVHSIDILAEIARILKPNGQLTLRELTGTFGDLRSQQKLISALKLAGFVNISEVRTVTTYLKIDSLIREMIFQRNLMLFKMREMSLKSTSKNYLLLLRSRDHYSLFSKFQVSAFKPVFEVGTSSQLSVNLLPKPGEAKDATVAKIWTLSAQDIDDDEIDVLDSDTLLDEMDLLKPDPASLKSISIVIFTCGLADEIEEQGKEPVKKTVTSSCGSCYLGDAFRCASCPYLGMPAFKPGEKVALTSRQLKGDL</sequence>
<evidence type="ECO:0000256" key="1">
    <source>
        <dbReference type="ARBA" id="ARBA00001966"/>
    </source>
</evidence>
<organism evidence="13 14">
    <name type="scientific">Acropora cervicornis</name>
    <name type="common">Staghorn coral</name>
    <dbReference type="NCBI Taxonomy" id="6130"/>
    <lineage>
        <taxon>Eukaryota</taxon>
        <taxon>Metazoa</taxon>
        <taxon>Cnidaria</taxon>
        <taxon>Anthozoa</taxon>
        <taxon>Hexacorallia</taxon>
        <taxon>Scleractinia</taxon>
        <taxon>Astrocoeniina</taxon>
        <taxon>Acroporidae</taxon>
        <taxon>Acropora</taxon>
    </lineage>
</organism>
<evidence type="ECO:0000256" key="5">
    <source>
        <dbReference type="ARBA" id="ARBA00022714"/>
    </source>
</evidence>
<dbReference type="InterPro" id="IPR049011">
    <property type="entry name" value="Anamorsin_N_metazoan"/>
</dbReference>
<comment type="subcellular location">
    <subcellularLocation>
        <location evidence="10">Cytoplasm</location>
    </subcellularLocation>
    <subcellularLocation>
        <location evidence="10">Mitochondrion intermembrane space</location>
    </subcellularLocation>
</comment>
<feature type="domain" description="Anamorsin C-terminal" evidence="11">
    <location>
        <begin position="276"/>
        <end position="313"/>
    </location>
</feature>
<keyword evidence="4 10" id="KW-0963">Cytoplasm</keyword>
<comment type="domain">
    <text evidence="10">The C-terminal domain binds 2 Fe-S clusters but is otherwise mostly in an intrinsically disordered conformation.</text>
</comment>
<feature type="short sequence motif" description="Cx2C motif 2" evidence="10">
    <location>
        <begin position="294"/>
        <end position="297"/>
    </location>
</feature>
<dbReference type="Gene3D" id="3.40.50.150">
    <property type="entry name" value="Vaccinia Virus protein VP39"/>
    <property type="match status" value="1"/>
</dbReference>
<dbReference type="CDD" id="cd02440">
    <property type="entry name" value="AdoMet_MTases"/>
    <property type="match status" value="1"/>
</dbReference>
<evidence type="ECO:0000259" key="11">
    <source>
        <dbReference type="Pfam" id="PF05093"/>
    </source>
</evidence>
<comment type="cofactor">
    <cofactor evidence="1 10">
        <name>[4Fe-4S] cluster</name>
        <dbReference type="ChEBI" id="CHEBI:49883"/>
    </cofactor>
</comment>
<keyword evidence="6 10" id="KW-0479">Metal-binding</keyword>
<feature type="binding site" evidence="10">
    <location>
        <position position="297"/>
    </location>
    <ligand>
        <name>[4Fe-4S] cluster</name>
        <dbReference type="ChEBI" id="CHEBI:49883"/>
    </ligand>
</feature>
<evidence type="ECO:0000256" key="7">
    <source>
        <dbReference type="ARBA" id="ARBA00023004"/>
    </source>
</evidence>
<keyword evidence="9 10" id="KW-0496">Mitochondrion</keyword>
<keyword evidence="7 10" id="KW-0408">Iron</keyword>
<dbReference type="GO" id="GO:0009055">
    <property type="term" value="F:electron transfer activity"/>
    <property type="evidence" value="ECO:0007669"/>
    <property type="project" value="UniProtKB-UniRule"/>
</dbReference>
<evidence type="ECO:0000256" key="10">
    <source>
        <dbReference type="HAMAP-Rule" id="MF_03115"/>
    </source>
</evidence>
<feature type="binding site" evidence="10">
    <location>
        <position position="294"/>
    </location>
    <ligand>
        <name>[4Fe-4S] cluster</name>
        <dbReference type="ChEBI" id="CHEBI:49883"/>
    </ligand>
</feature>
<dbReference type="Pfam" id="PF20922">
    <property type="entry name" value="Anamorsin_N"/>
    <property type="match status" value="1"/>
</dbReference>
<name>A0AAD9UUG6_ACRCE</name>
<comment type="function">
    <text evidence="10">Component of the cytosolic iron-sulfur (Fe-S) protein assembly (CIA) machinery. Required for the maturation of extramitochondrial Fe-S proteins. Part of an electron transfer chain functioning in an early step of cytosolic Fe-S biogenesis, facilitating the de novo assembly of a [4Fe-4S] cluster on the cytosolic Fe-S scaffold complex. Electrons are transferred from NADPH via a FAD- and FMN-containing diflavin oxidoreductase. Together with the diflavin oxidoreductase, also required for the assembly of the diferric tyrosyl radical cofactor of ribonucleotide reductase (RNR), probably by providing electrons for reduction during radical cofactor maturation in the catalytic small subunit.</text>
</comment>
<keyword evidence="5" id="KW-0001">2Fe-2S</keyword>
<dbReference type="GO" id="GO:0005758">
    <property type="term" value="C:mitochondrial intermembrane space"/>
    <property type="evidence" value="ECO:0007669"/>
    <property type="project" value="UniProtKB-SubCell"/>
</dbReference>
<dbReference type="PANTHER" id="PTHR13273:SF14">
    <property type="entry name" value="ANAMORSIN"/>
    <property type="match status" value="1"/>
</dbReference>
<evidence type="ECO:0000313" key="13">
    <source>
        <dbReference type="EMBL" id="KAK2550398.1"/>
    </source>
</evidence>
<dbReference type="GO" id="GO:0051537">
    <property type="term" value="F:2 iron, 2 sulfur cluster binding"/>
    <property type="evidence" value="ECO:0007669"/>
    <property type="project" value="UniProtKB-UniRule"/>
</dbReference>
<protein>
    <recommendedName>
        <fullName evidence="10">Anamorsin homolog</fullName>
    </recommendedName>
    <alternativeName>
        <fullName evidence="10">Fe-S cluster assembly protein DRE2 homolog</fullName>
    </alternativeName>
</protein>
<evidence type="ECO:0000256" key="8">
    <source>
        <dbReference type="ARBA" id="ARBA00023014"/>
    </source>
</evidence>
<dbReference type="AlphaFoldDB" id="A0AAD9UUG6"/>
<dbReference type="Pfam" id="PF05093">
    <property type="entry name" value="CIAPIN1"/>
    <property type="match status" value="1"/>
</dbReference>
<comment type="subunit">
    <text evidence="10">Monomer.</text>
</comment>
<comment type="similarity">
    <text evidence="2 10">Belongs to the anamorsin family.</text>
</comment>
<dbReference type="InterPro" id="IPR029063">
    <property type="entry name" value="SAM-dependent_MTases_sf"/>
</dbReference>
<dbReference type="InterPro" id="IPR007785">
    <property type="entry name" value="Anamorsin"/>
</dbReference>
<feature type="domain" description="Anamorsin N-terminal" evidence="12">
    <location>
        <begin position="8"/>
        <end position="194"/>
    </location>
</feature>
<proteinExistence type="inferred from homology"/>
<keyword evidence="14" id="KW-1185">Reference proteome</keyword>
<comment type="caution">
    <text evidence="10">Lacks conserved residue(s) required for the propagation of feature annotation.</text>
</comment>
<feature type="short sequence motif" description="Cx2C motif 1" evidence="10">
    <location>
        <begin position="283"/>
        <end position="286"/>
    </location>
</feature>
<dbReference type="Proteomes" id="UP001249851">
    <property type="component" value="Unassembled WGS sequence"/>
</dbReference>
<evidence type="ECO:0000256" key="2">
    <source>
        <dbReference type="ARBA" id="ARBA00008169"/>
    </source>
</evidence>
<reference evidence="13" key="2">
    <citation type="journal article" date="2023" name="Science">
        <title>Genomic signatures of disease resistance in endangered staghorn corals.</title>
        <authorList>
            <person name="Vollmer S.V."/>
            <person name="Selwyn J.D."/>
            <person name="Despard B.A."/>
            <person name="Roesel C.L."/>
        </authorList>
    </citation>
    <scope>NUCLEOTIDE SEQUENCE</scope>
    <source>
        <strain evidence="13">K2</strain>
    </source>
</reference>
<feature type="region of interest" description="Fe-S binding site B" evidence="10">
    <location>
        <begin position="283"/>
        <end position="297"/>
    </location>
</feature>
<evidence type="ECO:0000256" key="6">
    <source>
        <dbReference type="ARBA" id="ARBA00022723"/>
    </source>
</evidence>
<evidence type="ECO:0000259" key="12">
    <source>
        <dbReference type="Pfam" id="PF20922"/>
    </source>
</evidence>
<dbReference type="GO" id="GO:0051539">
    <property type="term" value="F:4 iron, 4 sulfur cluster binding"/>
    <property type="evidence" value="ECO:0007669"/>
    <property type="project" value="UniProtKB-KW"/>
</dbReference>
<evidence type="ECO:0000256" key="3">
    <source>
        <dbReference type="ARBA" id="ARBA00022485"/>
    </source>
</evidence>
<feature type="binding site" evidence="10">
    <location>
        <position position="283"/>
    </location>
    <ligand>
        <name>[4Fe-4S] cluster</name>
        <dbReference type="ChEBI" id="CHEBI:49883"/>
    </ligand>
</feature>
<feature type="binding site" evidence="10">
    <location>
        <position position="286"/>
    </location>
    <ligand>
        <name>[4Fe-4S] cluster</name>
        <dbReference type="ChEBI" id="CHEBI:49883"/>
    </ligand>
</feature>